<evidence type="ECO:0000313" key="2">
    <source>
        <dbReference type="EMBL" id="KAG2491967.1"/>
    </source>
</evidence>
<keyword evidence="3" id="KW-1185">Reference proteome</keyword>
<evidence type="ECO:0000256" key="1">
    <source>
        <dbReference type="SAM" id="MobiDB-lite"/>
    </source>
</evidence>
<gene>
    <name evidence="2" type="ORF">HYH03_009698</name>
</gene>
<dbReference type="EMBL" id="JAEHOE010000048">
    <property type="protein sequence ID" value="KAG2491967.1"/>
    <property type="molecule type" value="Genomic_DNA"/>
</dbReference>
<feature type="compositionally biased region" description="Gly residues" evidence="1">
    <location>
        <begin position="884"/>
        <end position="911"/>
    </location>
</feature>
<comment type="caution">
    <text evidence="2">The sequence shown here is derived from an EMBL/GenBank/DDBJ whole genome shotgun (WGS) entry which is preliminary data.</text>
</comment>
<dbReference type="AlphaFoldDB" id="A0A836BXF8"/>
<feature type="region of interest" description="Disordered" evidence="1">
    <location>
        <begin position="877"/>
        <end position="917"/>
    </location>
</feature>
<feature type="region of interest" description="Disordered" evidence="1">
    <location>
        <begin position="824"/>
        <end position="855"/>
    </location>
</feature>
<dbReference type="Proteomes" id="UP000612055">
    <property type="component" value="Unassembled WGS sequence"/>
</dbReference>
<dbReference type="PANTHER" id="PTHR37471">
    <property type="entry name" value="UNNAMED PRODUCT"/>
    <property type="match status" value="1"/>
</dbReference>
<dbReference type="Gene3D" id="3.40.50.1820">
    <property type="entry name" value="alpha/beta hydrolase"/>
    <property type="match status" value="1"/>
</dbReference>
<organism evidence="2 3">
    <name type="scientific">Edaphochlamys debaryana</name>
    <dbReference type="NCBI Taxonomy" id="47281"/>
    <lineage>
        <taxon>Eukaryota</taxon>
        <taxon>Viridiplantae</taxon>
        <taxon>Chlorophyta</taxon>
        <taxon>core chlorophytes</taxon>
        <taxon>Chlorophyceae</taxon>
        <taxon>CS clade</taxon>
        <taxon>Chlamydomonadales</taxon>
        <taxon>Chlamydomonadales incertae sedis</taxon>
        <taxon>Edaphochlamys</taxon>
    </lineage>
</organism>
<reference evidence="2" key="1">
    <citation type="journal article" date="2020" name="bioRxiv">
        <title>Comparative genomics of Chlamydomonas.</title>
        <authorList>
            <person name="Craig R.J."/>
            <person name="Hasan A.R."/>
            <person name="Ness R.W."/>
            <person name="Keightley P.D."/>
        </authorList>
    </citation>
    <scope>NUCLEOTIDE SEQUENCE</scope>
    <source>
        <strain evidence="2">CCAP 11/70</strain>
    </source>
</reference>
<feature type="compositionally biased region" description="Gly residues" evidence="1">
    <location>
        <begin position="790"/>
        <end position="802"/>
    </location>
</feature>
<evidence type="ECO:0000313" key="3">
    <source>
        <dbReference type="Proteomes" id="UP000612055"/>
    </source>
</evidence>
<dbReference type="OrthoDB" id="6431331at2759"/>
<dbReference type="InterPro" id="IPR029058">
    <property type="entry name" value="AB_hydrolase_fold"/>
</dbReference>
<feature type="region of interest" description="Disordered" evidence="1">
    <location>
        <begin position="682"/>
        <end position="728"/>
    </location>
</feature>
<accession>A0A836BXF8</accession>
<feature type="compositionally biased region" description="Low complexity" evidence="1">
    <location>
        <begin position="829"/>
        <end position="842"/>
    </location>
</feature>
<name>A0A836BXF8_9CHLO</name>
<sequence length="917" mass="92779">MGCLATSATLAFVPWAYAAAEVLFVGVIFARWRSLNALPFAPSAQAPSATASAAQPGAATASRDSLQRAALAGSDAGATQTSDDDARRDVAASVASAPACSPEAAACAQAALTRFEAVAADLARGGAEAAAAFLRLWFHGAPVSDVRRGNLTDLLAYAFFYERSSAAVQARGLGPLLEAMADRMEGLLAGADPGPDGPELAAAWATNPSAADPPAAADPLSVAAAAAAPASAGPPSAFAAAAAALPEGEASADEEPGSPRRRRLAAAARVLAPGTNPAARFMAHSHEPLPHFYRPLVFYAGMEGLAWLNHCMLTAAGFSRVPWPRPPRGAPHDSVRADHYYYVANMRPDGRARLAGTVGRTGVAGADAGVGPEGAAAPQAPLVFLHGVGMGLQPYVRLLVALAATGAPIIAFELKHISQRWTAGPPPTMERLADDVADAVQRYYGDAAGGAVQPGTCGVLAHSFGTAVAAVLMRRHPGLVSHVTMLDPICFQMWAPRLLRNFIYRRLGATSAAAAAFASAAAAAAQPETAAATAAAVAAATATLDSRQRRRRSGGILASLSGLFEDAGRWALSAAGSVLGWFGGLVLDLLMLGPAREMHCTALLCRRVVWAEVNLWAERVPKNCTVVLSGRDDLMDTPAVAAWLRARTLAHVHVFPELHHAQICVAWGRQDAVLDEMLRNVYGKDEQGRPPPGADSRTDTRGSEGGAGNGGDIFAASSPLLTGQDAGDLEQGGWEAAAADGAGQGAQGRCRRVLVGGGTGCGGAEDGGLGSDAELAARHGGGGRARHVSDGGGGGDSCDGGGGGCRDDRGGAFGRARLRAAARRRASRRLGSGEAAPDSSVGSGEGAGEDGSGSLLLPLRPWSPVVRHDSAGSYLRLPSLGGLSAVGGSGGGGSGGSSAGGGRSSGEGEGSAGSMCE</sequence>
<dbReference type="SUPFAM" id="SSF53474">
    <property type="entry name" value="alpha/beta-Hydrolases"/>
    <property type="match status" value="1"/>
</dbReference>
<evidence type="ECO:0008006" key="4">
    <source>
        <dbReference type="Google" id="ProtNLM"/>
    </source>
</evidence>
<protein>
    <recommendedName>
        <fullName evidence="4">AB hydrolase-1 domain-containing protein</fullName>
    </recommendedName>
</protein>
<feature type="region of interest" description="Disordered" evidence="1">
    <location>
        <begin position="778"/>
        <end position="802"/>
    </location>
</feature>
<dbReference type="PANTHER" id="PTHR37471:SF1">
    <property type="entry name" value="AB HYDROLASE-1 DOMAIN-CONTAINING PROTEIN"/>
    <property type="match status" value="1"/>
</dbReference>
<proteinExistence type="predicted"/>